<dbReference type="GO" id="GO:0060271">
    <property type="term" value="P:cilium assembly"/>
    <property type="evidence" value="ECO:0007669"/>
    <property type="project" value="TreeGrafter"/>
</dbReference>
<keyword evidence="13" id="KW-1185">Reference proteome</keyword>
<keyword evidence="4" id="KW-0677">Repeat</keyword>
<evidence type="ECO:0000256" key="2">
    <source>
        <dbReference type="ARBA" id="ARBA00022490"/>
    </source>
</evidence>
<evidence type="ECO:0000256" key="4">
    <source>
        <dbReference type="ARBA" id="ARBA00022737"/>
    </source>
</evidence>
<name>A0A812R911_9DINO</name>
<dbReference type="Proteomes" id="UP000604046">
    <property type="component" value="Unassembled WGS sequence"/>
</dbReference>
<proteinExistence type="inferred from homology"/>
<dbReference type="SUPFAM" id="SSF50978">
    <property type="entry name" value="WD40 repeat-like"/>
    <property type="match status" value="1"/>
</dbReference>
<dbReference type="InterPro" id="IPR015943">
    <property type="entry name" value="WD40/YVTN_repeat-like_dom_sf"/>
</dbReference>
<feature type="compositionally biased region" description="Basic and acidic residues" evidence="11">
    <location>
        <begin position="619"/>
        <end position="655"/>
    </location>
</feature>
<feature type="region of interest" description="Disordered" evidence="11">
    <location>
        <begin position="1316"/>
        <end position="1342"/>
    </location>
</feature>
<accession>A0A812R911</accession>
<evidence type="ECO:0000313" key="12">
    <source>
        <dbReference type="EMBL" id="CAE7425588.1"/>
    </source>
</evidence>
<comment type="subcellular location">
    <subcellularLocation>
        <location evidence="1">Cytoplasm</location>
        <location evidence="1">Cytoskeleton</location>
        <location evidence="1">Cilium axoneme</location>
    </subcellularLocation>
</comment>
<dbReference type="SMART" id="SM00320">
    <property type="entry name" value="WD40"/>
    <property type="match status" value="4"/>
</dbReference>
<dbReference type="EMBL" id="CAJNDS010002312">
    <property type="protein sequence ID" value="CAE7425588.1"/>
    <property type="molecule type" value="Genomic_DNA"/>
</dbReference>
<feature type="coiled-coil region" evidence="10">
    <location>
        <begin position="1253"/>
        <end position="1305"/>
    </location>
</feature>
<gene>
    <name evidence="12" type="primary">Cfap43</name>
    <name evidence="12" type="ORF">SNAT2548_LOCUS23160</name>
</gene>
<keyword evidence="6" id="KW-0206">Cytoskeleton</keyword>
<evidence type="ECO:0000313" key="13">
    <source>
        <dbReference type="Proteomes" id="UP000604046"/>
    </source>
</evidence>
<keyword evidence="2" id="KW-0963">Cytoplasm</keyword>
<protein>
    <recommendedName>
        <fullName evidence="9">Cilia- and flagella-associated protein 43</fullName>
    </recommendedName>
</protein>
<dbReference type="InterPro" id="IPR036322">
    <property type="entry name" value="WD40_repeat_dom_sf"/>
</dbReference>
<sequence length="1397" mass="156187">MYVRADQLQMELLTWFHTNAITCICPIGTGLQVCASADEGGRLRLWQVCRGEDPKGFRVLRFTSALTSLTVESRGKFLLASTDGGCIHAVSCERWSEAQVIDTQRISEVGIAKICCINSEDGLALKVAALLFDGRIAMVSFSLRDPKVKMLGLVENLGTVEDICFHDQDKTEELNVPGKLLAVGYNADAASCMWAIRALKEGYEPRDLTIPREACQLWSTKLTSDTGLAEGRPTAVCSLSKTEVAVGFANGAVKVFAVPTHPGLILKGPATPVRSLLQPGVHHVITSLQPNISATILTIGSMDGTVLKFGLPEGNELLNKTLHNPYNGGTAQVACSRDGTVTMTTGGSDGIIVWSEPGAGITLTPDDSHMSVEEDDAFGDASPGGFAFELDDTDINAFPAWSPPAAGGDAAAGDDEEVELSEEAAAKRKLMAHEIEALRKKLRILVDHNANAPDLEKLDRSEFCVDFEERFAIASKTKERCDELRADIEHQNVARQLVRDRLIKEFWDPMRGKGCQITSLTSSLAVSNYPERTVSEEESTVTRKLRMLRRSEQLELQMLRSNCPPELRNDMVLDEDHFTTGREQYIVNWWPASNTKAAEARAKQLAEIEAQAKQAQLEKKAAAEKEAEKQKEKDAKAAKEGREKSDDTGGVKVVDDTGGGTSADSIVAEEQKYLYEPFELVTNSRRRLQIHLLQSLSADYRLHFNELFKACQGDKKNIIDGIKEKCSRIRQILGELQIEEEVPEPTLQEVEDADSVLKVQDHEITVEKWISPEEKKAMEEAAAKEEERLRQLRENDAGQRALVQMMGGTLKTKKDLTPLEIVLDKEPWMDEIPEEDMSEAQKLAFAEYQAKEKALAEAQDAYKKQLSAELKTLRAGVQELTLQFEGLLKKLHHERFAHDAKFLCQELYCARLQLALLQNVEDNLVREQAQFDLASAQQTVLACDTRFSAFSAEVQKAKGEQDDRVRYEKEVSSAQHFRQAFANSTLEANAITALLQLFRKKKELNRAKSFASEDGGRTRRSASTVGIPKGVPSFNLVEEGASDPYPDLGVEQKVAHAQVEDDISFEDCPEGVDEDSFNRMLELRAEKLQAETEVARGAAVLGEMGGFLGHLERECMEAKADFDRLERELREHKALMGRELYDIEILFKLKQGQVEVPQAAVVTDYSDAIVIDQEVVESRNRRITELGKDKVHILTKIKEFRKSLSTLDWEHEMLALQTTDLEERTKDVHMLRVTKDLQSLLKGGEEGRNKAESDLLERKIEHLSEATEKKEQALKKQFAMLAHAAKLRKNENGMLEKKLRELQQNVIQREHIRRLRAPSGQPQKTGGGGRVEEDEGAAKAAHAAFKELRSRQKLMEVAKKNTEEIEILHKELDRLRQRTFPSFVQLHEDRPTNPDHR</sequence>
<feature type="region of interest" description="Disordered" evidence="11">
    <location>
        <begin position="619"/>
        <end position="663"/>
    </location>
</feature>
<feature type="coiled-coil region" evidence="10">
    <location>
        <begin position="1108"/>
        <end position="1135"/>
    </location>
</feature>
<evidence type="ECO:0000256" key="3">
    <source>
        <dbReference type="ARBA" id="ARBA00022574"/>
    </source>
</evidence>
<evidence type="ECO:0000256" key="8">
    <source>
        <dbReference type="ARBA" id="ARBA00023605"/>
    </source>
</evidence>
<evidence type="ECO:0000256" key="9">
    <source>
        <dbReference type="ARBA" id="ARBA00023662"/>
    </source>
</evidence>
<dbReference type="InterPro" id="IPR001680">
    <property type="entry name" value="WD40_rpt"/>
</dbReference>
<evidence type="ECO:0000256" key="7">
    <source>
        <dbReference type="ARBA" id="ARBA00023273"/>
    </source>
</evidence>
<evidence type="ECO:0000256" key="1">
    <source>
        <dbReference type="ARBA" id="ARBA00004430"/>
    </source>
</evidence>
<dbReference type="GO" id="GO:0005930">
    <property type="term" value="C:axoneme"/>
    <property type="evidence" value="ECO:0007669"/>
    <property type="project" value="UniProtKB-SubCell"/>
</dbReference>
<organism evidence="12 13">
    <name type="scientific">Symbiodinium natans</name>
    <dbReference type="NCBI Taxonomy" id="878477"/>
    <lineage>
        <taxon>Eukaryota</taxon>
        <taxon>Sar</taxon>
        <taxon>Alveolata</taxon>
        <taxon>Dinophyceae</taxon>
        <taxon>Suessiales</taxon>
        <taxon>Symbiodiniaceae</taxon>
        <taxon>Symbiodinium</taxon>
    </lineage>
</organism>
<keyword evidence="7" id="KW-0966">Cell projection</keyword>
<keyword evidence="3" id="KW-0853">WD repeat</keyword>
<reference evidence="12" key="1">
    <citation type="submission" date="2021-02" db="EMBL/GenBank/DDBJ databases">
        <authorList>
            <person name="Dougan E. K."/>
            <person name="Rhodes N."/>
            <person name="Thang M."/>
            <person name="Chan C."/>
        </authorList>
    </citation>
    <scope>NUCLEOTIDE SEQUENCE</scope>
</reference>
<comment type="caution">
    <text evidence="12">The sequence shown here is derived from an EMBL/GenBank/DDBJ whole genome shotgun (WGS) entry which is preliminary data.</text>
</comment>
<evidence type="ECO:0000256" key="10">
    <source>
        <dbReference type="SAM" id="Coils"/>
    </source>
</evidence>
<keyword evidence="5 10" id="KW-0175">Coiled coil</keyword>
<comment type="similarity">
    <text evidence="8">Belongs to the CFAP43 family.</text>
</comment>
<evidence type="ECO:0000256" key="6">
    <source>
        <dbReference type="ARBA" id="ARBA00023212"/>
    </source>
</evidence>
<evidence type="ECO:0000256" key="5">
    <source>
        <dbReference type="ARBA" id="ARBA00023054"/>
    </source>
</evidence>
<dbReference type="Pfam" id="PF25828">
    <property type="entry name" value="CC_Cfap43"/>
    <property type="match status" value="2"/>
</dbReference>
<dbReference type="Gene3D" id="2.130.10.10">
    <property type="entry name" value="YVTN repeat-like/Quinoprotein amine dehydrogenase"/>
    <property type="match status" value="1"/>
</dbReference>
<evidence type="ECO:0000256" key="11">
    <source>
        <dbReference type="SAM" id="MobiDB-lite"/>
    </source>
</evidence>
<dbReference type="PANTHER" id="PTHR14885">
    <property type="entry name" value="CILIA- AND FLAGELLA-ASSOCIATED PROTEIN 43-RELATED"/>
    <property type="match status" value="1"/>
</dbReference>
<dbReference type="OrthoDB" id="64353at2759"/>
<dbReference type="PANTHER" id="PTHR14885:SF1">
    <property type="entry name" value="CILIA- AND FLAGELLA-ASSOCIATED PROTEIN 43"/>
    <property type="match status" value="1"/>
</dbReference>